<dbReference type="Proteomes" id="UP000485058">
    <property type="component" value="Unassembled WGS sequence"/>
</dbReference>
<accession>A0A699YSK6</accession>
<organism evidence="1 2">
    <name type="scientific">Haematococcus lacustris</name>
    <name type="common">Green alga</name>
    <name type="synonym">Haematococcus pluvialis</name>
    <dbReference type="NCBI Taxonomy" id="44745"/>
    <lineage>
        <taxon>Eukaryota</taxon>
        <taxon>Viridiplantae</taxon>
        <taxon>Chlorophyta</taxon>
        <taxon>core chlorophytes</taxon>
        <taxon>Chlorophyceae</taxon>
        <taxon>CS clade</taxon>
        <taxon>Chlamydomonadales</taxon>
        <taxon>Haematococcaceae</taxon>
        <taxon>Haematococcus</taxon>
    </lineage>
</organism>
<evidence type="ECO:0000313" key="1">
    <source>
        <dbReference type="EMBL" id="GFH06082.1"/>
    </source>
</evidence>
<keyword evidence="2" id="KW-1185">Reference proteome</keyword>
<dbReference type="EMBL" id="BLLF01000021">
    <property type="protein sequence ID" value="GFH06082.1"/>
    <property type="molecule type" value="Genomic_DNA"/>
</dbReference>
<sequence>MKMSVDGVLLQKQQLLPLLAVD</sequence>
<gene>
    <name evidence="1" type="ORF">HaLaN_00653</name>
</gene>
<dbReference type="AlphaFoldDB" id="A0A699YSK6"/>
<protein>
    <submittedName>
        <fullName evidence="1">Uncharacterized protein</fullName>
    </submittedName>
</protein>
<proteinExistence type="predicted"/>
<reference evidence="1 2" key="1">
    <citation type="submission" date="2020-02" db="EMBL/GenBank/DDBJ databases">
        <title>Draft genome sequence of Haematococcus lacustris strain NIES-144.</title>
        <authorList>
            <person name="Morimoto D."/>
            <person name="Nakagawa S."/>
            <person name="Yoshida T."/>
            <person name="Sawayama S."/>
        </authorList>
    </citation>
    <scope>NUCLEOTIDE SEQUENCE [LARGE SCALE GENOMIC DNA]</scope>
    <source>
        <strain evidence="1 2">NIES-144</strain>
    </source>
</reference>
<comment type="caution">
    <text evidence="1">The sequence shown here is derived from an EMBL/GenBank/DDBJ whole genome shotgun (WGS) entry which is preliminary data.</text>
</comment>
<name>A0A699YSK6_HAELA</name>
<evidence type="ECO:0000313" key="2">
    <source>
        <dbReference type="Proteomes" id="UP000485058"/>
    </source>
</evidence>